<dbReference type="Gene3D" id="2.40.330.10">
    <property type="entry name" value="DNA-binding pseudobarrel domain"/>
    <property type="match status" value="2"/>
</dbReference>
<dbReference type="PANTHER" id="PTHR31920:SF108">
    <property type="entry name" value="B3 DOMAIN-CONTAINING TRANSCRIPTION FACTOR VRN1-LIKE"/>
    <property type="match status" value="1"/>
</dbReference>
<dbReference type="CDD" id="cd10017">
    <property type="entry name" value="B3_DNA"/>
    <property type="match status" value="2"/>
</dbReference>
<keyword evidence="4" id="KW-0804">Transcription</keyword>
<comment type="caution">
    <text evidence="8">The sequence shown here is derived from an EMBL/GenBank/DDBJ whole genome shotgun (WGS) entry which is preliminary data.</text>
</comment>
<dbReference type="Pfam" id="PF02362">
    <property type="entry name" value="B3"/>
    <property type="match status" value="2"/>
</dbReference>
<feature type="region of interest" description="Disordered" evidence="6">
    <location>
        <begin position="120"/>
        <end position="184"/>
    </location>
</feature>
<dbReference type="GO" id="GO:0005634">
    <property type="term" value="C:nucleus"/>
    <property type="evidence" value="ECO:0007669"/>
    <property type="project" value="UniProtKB-SubCell"/>
</dbReference>
<reference evidence="8" key="3">
    <citation type="submission" date="2023-07" db="EMBL/GenBank/DDBJ databases">
        <title>An improved reference 1 genome and first organelle genomes of Quercus suber.</title>
        <authorList>
            <consortium name="Genosuber Consortium"/>
            <person name="Usie A."/>
            <person name="Serra O."/>
            <person name="Barros P."/>
        </authorList>
    </citation>
    <scope>NUCLEOTIDE SEQUENCE</scope>
    <source>
        <strain evidence="8">HL8</strain>
        <tissue evidence="8">Leaves</tissue>
    </source>
</reference>
<dbReference type="AlphaFoldDB" id="A0AAW0M188"/>
<feature type="domain" description="TF-B3" evidence="7">
    <location>
        <begin position="214"/>
        <end position="309"/>
    </location>
</feature>
<protein>
    <submittedName>
        <fullName evidence="8">B3 domain-containing transcription factor vrn1</fullName>
    </submittedName>
</protein>
<evidence type="ECO:0000256" key="3">
    <source>
        <dbReference type="ARBA" id="ARBA00023125"/>
    </source>
</evidence>
<dbReference type="PROSITE" id="PS50863">
    <property type="entry name" value="B3"/>
    <property type="match status" value="2"/>
</dbReference>
<evidence type="ECO:0000256" key="1">
    <source>
        <dbReference type="ARBA" id="ARBA00004123"/>
    </source>
</evidence>
<dbReference type="InterPro" id="IPR050655">
    <property type="entry name" value="Plant_B3_domain"/>
</dbReference>
<evidence type="ECO:0000256" key="5">
    <source>
        <dbReference type="ARBA" id="ARBA00023242"/>
    </source>
</evidence>
<dbReference type="InterPro" id="IPR003340">
    <property type="entry name" value="B3_DNA-bd"/>
</dbReference>
<organism evidence="8">
    <name type="scientific">Quercus suber</name>
    <name type="common">Cork oak</name>
    <dbReference type="NCBI Taxonomy" id="58331"/>
    <lineage>
        <taxon>Eukaryota</taxon>
        <taxon>Viridiplantae</taxon>
        <taxon>Streptophyta</taxon>
        <taxon>Embryophyta</taxon>
        <taxon>Tracheophyta</taxon>
        <taxon>Spermatophyta</taxon>
        <taxon>Magnoliopsida</taxon>
        <taxon>eudicotyledons</taxon>
        <taxon>Gunneridae</taxon>
        <taxon>Pentapetalae</taxon>
        <taxon>rosids</taxon>
        <taxon>fabids</taxon>
        <taxon>Fagales</taxon>
        <taxon>Fagaceae</taxon>
        <taxon>Quercus</taxon>
    </lineage>
</organism>
<dbReference type="SUPFAM" id="SSF101936">
    <property type="entry name" value="DNA-binding pseudobarrel domain"/>
    <property type="match status" value="2"/>
</dbReference>
<gene>
    <name evidence="8" type="primary">VRN1_43</name>
    <name evidence="8" type="ORF">CFP56_019150</name>
</gene>
<proteinExistence type="predicted"/>
<keyword evidence="3" id="KW-0238">DNA-binding</keyword>
<evidence type="ECO:0000256" key="6">
    <source>
        <dbReference type="SAM" id="MobiDB-lite"/>
    </source>
</evidence>
<evidence type="ECO:0000313" key="8">
    <source>
        <dbReference type="EMBL" id="KAK7857191.1"/>
    </source>
</evidence>
<accession>A0AAW0M188</accession>
<keyword evidence="2" id="KW-0805">Transcription regulation</keyword>
<name>A0AAW0M188_QUESU</name>
<sequence>MTYQNRRGHADAPCDLTEGTHFFQIILHKNLRNGRLTIPKKFTSKYGEKLSSLAFLTLPNGAKWEVGLTKHEGEVWLQKGWREFAEYYSLKLGYLVVFRYEGNSHFHVLIFDPSATEVDYPSKSSSGHEEGQCDEKDTDDSDTSIQILPNSGPLRPKRRDTSLLPRRKKMKTTSTSGRIRSQKSKLHARIPQLTNIDKAIALKKASGFKSKNPHVMVVMQESFVNKWYSSIPVSFTQKKYIQSGQYVTLKVGDKSWKVLFSIARGKRSGSFSSGWSTFAKANGLQVKEVCVFELIKRNNNGVVLEVSIF</sequence>
<feature type="domain" description="TF-B3" evidence="7">
    <location>
        <begin position="21"/>
        <end position="114"/>
    </location>
</feature>
<dbReference type="PANTHER" id="PTHR31920">
    <property type="entry name" value="B3 DOMAIN-CONTAINING"/>
    <property type="match status" value="1"/>
</dbReference>
<dbReference type="InterPro" id="IPR015300">
    <property type="entry name" value="DNA-bd_pseudobarrel_sf"/>
</dbReference>
<comment type="subcellular location">
    <subcellularLocation>
        <location evidence="1">Nucleus</location>
    </subcellularLocation>
</comment>
<evidence type="ECO:0000259" key="7">
    <source>
        <dbReference type="PROSITE" id="PS50863"/>
    </source>
</evidence>
<reference evidence="8" key="1">
    <citation type="submission" date="2017-12" db="EMBL/GenBank/DDBJ databases">
        <authorList>
            <person name="Barbosa P."/>
            <person name="Usie A."/>
            <person name="Ramos A.M."/>
        </authorList>
    </citation>
    <scope>NUCLEOTIDE SEQUENCE</scope>
    <source>
        <strain evidence="8">HL8</strain>
        <tissue evidence="8">Leaves</tissue>
    </source>
</reference>
<keyword evidence="5" id="KW-0539">Nucleus</keyword>
<reference evidence="8" key="2">
    <citation type="journal article" date="2018" name="Sci. Data">
        <title>The draft genome sequence of cork oak.</title>
        <authorList>
            <person name="Ramos A.M."/>
            <person name="Usie A."/>
            <person name="Barbosa P."/>
            <person name="Barros P.M."/>
            <person name="Capote T."/>
            <person name="Chaves I."/>
            <person name="Simoes F."/>
            <person name="Abreu I."/>
            <person name="Carrasquinho I."/>
            <person name="Faro C."/>
            <person name="Guimaraes J.B."/>
            <person name="Mendonca D."/>
            <person name="Nobrega F."/>
            <person name="Rodrigues L."/>
            <person name="Saibo N.J.M."/>
            <person name="Varela M.C."/>
            <person name="Egas C."/>
            <person name="Matos J."/>
            <person name="Miguel C.M."/>
            <person name="Oliveira M.M."/>
            <person name="Ricardo C.P."/>
            <person name="Goncalves S."/>
        </authorList>
    </citation>
    <scope>NUCLEOTIDE SEQUENCE [LARGE SCALE GENOMIC DNA]</scope>
    <source>
        <strain evidence="8">HL8</strain>
    </source>
</reference>
<dbReference type="SMART" id="SM01019">
    <property type="entry name" value="B3"/>
    <property type="match status" value="2"/>
</dbReference>
<dbReference type="GO" id="GO:0003677">
    <property type="term" value="F:DNA binding"/>
    <property type="evidence" value="ECO:0007669"/>
    <property type="project" value="UniProtKB-KW"/>
</dbReference>
<evidence type="ECO:0000256" key="4">
    <source>
        <dbReference type="ARBA" id="ARBA00023163"/>
    </source>
</evidence>
<dbReference type="EMBL" id="PKMF04000029">
    <property type="protein sequence ID" value="KAK7857191.1"/>
    <property type="molecule type" value="Genomic_DNA"/>
</dbReference>
<feature type="compositionally biased region" description="Basic and acidic residues" evidence="6">
    <location>
        <begin position="126"/>
        <end position="135"/>
    </location>
</feature>
<evidence type="ECO:0000256" key="2">
    <source>
        <dbReference type="ARBA" id="ARBA00023015"/>
    </source>
</evidence>